<accession>A0A392NZG6</accession>
<reference evidence="1 2" key="1">
    <citation type="journal article" date="2018" name="Front. Plant Sci.">
        <title>Red Clover (Trifolium pratense) and Zigzag Clover (T. medium) - A Picture of Genomic Similarities and Differences.</title>
        <authorList>
            <person name="Dluhosova J."/>
            <person name="Istvanek J."/>
            <person name="Nedelnik J."/>
            <person name="Repkova J."/>
        </authorList>
    </citation>
    <scope>NUCLEOTIDE SEQUENCE [LARGE SCALE GENOMIC DNA]</scope>
    <source>
        <strain evidence="2">cv. 10/8</strain>
        <tissue evidence="1">Leaf</tissue>
    </source>
</reference>
<dbReference type="Proteomes" id="UP000265520">
    <property type="component" value="Unassembled WGS sequence"/>
</dbReference>
<keyword evidence="2" id="KW-1185">Reference proteome</keyword>
<evidence type="ECO:0000313" key="1">
    <source>
        <dbReference type="EMBL" id="MCI05168.1"/>
    </source>
</evidence>
<organism evidence="1 2">
    <name type="scientific">Trifolium medium</name>
    <dbReference type="NCBI Taxonomy" id="97028"/>
    <lineage>
        <taxon>Eukaryota</taxon>
        <taxon>Viridiplantae</taxon>
        <taxon>Streptophyta</taxon>
        <taxon>Embryophyta</taxon>
        <taxon>Tracheophyta</taxon>
        <taxon>Spermatophyta</taxon>
        <taxon>Magnoliopsida</taxon>
        <taxon>eudicotyledons</taxon>
        <taxon>Gunneridae</taxon>
        <taxon>Pentapetalae</taxon>
        <taxon>rosids</taxon>
        <taxon>fabids</taxon>
        <taxon>Fabales</taxon>
        <taxon>Fabaceae</taxon>
        <taxon>Papilionoideae</taxon>
        <taxon>50 kb inversion clade</taxon>
        <taxon>NPAAA clade</taxon>
        <taxon>Hologalegina</taxon>
        <taxon>IRL clade</taxon>
        <taxon>Trifolieae</taxon>
        <taxon>Trifolium</taxon>
    </lineage>
</organism>
<sequence>MDSSISNDSNVIIPWACLQHHVTKPTPSLSTSQVAKKSFADAINNVCDIPLSQLPQPVIKGDRTTISIPEKEYEAGIAACKHNLHGRVLWPKGATPLKVAALKAKLSPFWKTLGRWGITSLGKGFYEFTFSSLEDVQSVRSVGSWNLNP</sequence>
<evidence type="ECO:0000313" key="2">
    <source>
        <dbReference type="Proteomes" id="UP000265520"/>
    </source>
</evidence>
<comment type="caution">
    <text evidence="1">The sequence shown here is derived from an EMBL/GenBank/DDBJ whole genome shotgun (WGS) entry which is preliminary data.</text>
</comment>
<proteinExistence type="predicted"/>
<feature type="non-terminal residue" evidence="1">
    <location>
        <position position="149"/>
    </location>
</feature>
<dbReference type="AlphaFoldDB" id="A0A392NZG6"/>
<dbReference type="EMBL" id="LXQA010057748">
    <property type="protein sequence ID" value="MCI05168.1"/>
    <property type="molecule type" value="Genomic_DNA"/>
</dbReference>
<protein>
    <submittedName>
        <fullName evidence="1">Pectin acetylesterase</fullName>
    </submittedName>
</protein>
<name>A0A392NZG6_9FABA</name>